<organism evidence="8 9">
    <name type="scientific">Oikeobacillus pervagus</name>
    <dbReference type="NCBI Taxonomy" id="1325931"/>
    <lineage>
        <taxon>Bacteria</taxon>
        <taxon>Bacillati</taxon>
        <taxon>Bacillota</taxon>
        <taxon>Bacilli</taxon>
        <taxon>Bacillales</taxon>
        <taxon>Bacillaceae</taxon>
        <taxon>Oikeobacillus</taxon>
    </lineage>
</organism>
<dbReference type="GO" id="GO:0030694">
    <property type="term" value="C:bacterial-type flagellum basal body, rod"/>
    <property type="evidence" value="ECO:0007669"/>
    <property type="project" value="InterPro"/>
</dbReference>
<name>A0AAJ1WFT3_9BACI</name>
<dbReference type="Proteomes" id="UP001237207">
    <property type="component" value="Unassembled WGS sequence"/>
</dbReference>
<sequence>MNLFSDTISLLERSLDYSSLKQKVISNNIANADTPKYKAKDVSFKKMFAESIANQKQMSAFRSNNRHFDFQMNTNHPAVVTTRHVNVNNNGNSVDVDKEMSDLATNQIYYNAVTEGINGKFQTLQTVIKGGK</sequence>
<protein>
    <recommendedName>
        <fullName evidence="3 6">Flagellar basal body rod protein FlgB</fullName>
    </recommendedName>
</protein>
<comment type="caution">
    <text evidence="8">The sequence shown here is derived from an EMBL/GenBank/DDBJ whole genome shotgun (WGS) entry which is preliminary data.</text>
</comment>
<evidence type="ECO:0000256" key="5">
    <source>
        <dbReference type="ARBA" id="ARBA00024934"/>
    </source>
</evidence>
<evidence type="ECO:0000259" key="7">
    <source>
        <dbReference type="Pfam" id="PF00460"/>
    </source>
</evidence>
<dbReference type="NCBIfam" id="TIGR01396">
    <property type="entry name" value="FlgB"/>
    <property type="match status" value="1"/>
</dbReference>
<dbReference type="EMBL" id="JAUSUC010000005">
    <property type="protein sequence ID" value="MDQ0214307.1"/>
    <property type="molecule type" value="Genomic_DNA"/>
</dbReference>
<evidence type="ECO:0000256" key="1">
    <source>
        <dbReference type="ARBA" id="ARBA00004117"/>
    </source>
</evidence>
<reference evidence="8" key="1">
    <citation type="submission" date="2023-07" db="EMBL/GenBank/DDBJ databases">
        <title>Genomic Encyclopedia of Type Strains, Phase IV (KMG-IV): sequencing the most valuable type-strain genomes for metagenomic binning, comparative biology and taxonomic classification.</title>
        <authorList>
            <person name="Goeker M."/>
        </authorList>
    </citation>
    <scope>NUCLEOTIDE SEQUENCE</scope>
    <source>
        <strain evidence="8">DSM 23947</strain>
    </source>
</reference>
<evidence type="ECO:0000313" key="9">
    <source>
        <dbReference type="Proteomes" id="UP001237207"/>
    </source>
</evidence>
<comment type="function">
    <text evidence="5 6">Structural component of flagellum, the bacterial motility apparatus. Part of the rod structure of flagellar basal body.</text>
</comment>
<comment type="subunit">
    <text evidence="6">The basal body constitutes a major portion of the flagellar organelle and consists of a number of rings mounted on a central rod.</text>
</comment>
<dbReference type="InterPro" id="IPR006300">
    <property type="entry name" value="FlgB"/>
</dbReference>
<dbReference type="Pfam" id="PF00460">
    <property type="entry name" value="Flg_bb_rod"/>
    <property type="match status" value="1"/>
</dbReference>
<feature type="domain" description="Flagellar basal body rod protein N-terminal" evidence="7">
    <location>
        <begin position="20"/>
        <end position="38"/>
    </location>
</feature>
<dbReference type="PANTHER" id="PTHR30435">
    <property type="entry name" value="FLAGELLAR PROTEIN"/>
    <property type="match status" value="1"/>
</dbReference>
<dbReference type="GO" id="GO:0071978">
    <property type="term" value="P:bacterial-type flagellum-dependent swarming motility"/>
    <property type="evidence" value="ECO:0007669"/>
    <property type="project" value="TreeGrafter"/>
</dbReference>
<keyword evidence="8" id="KW-0282">Flagellum</keyword>
<evidence type="ECO:0000313" key="8">
    <source>
        <dbReference type="EMBL" id="MDQ0214307.1"/>
    </source>
</evidence>
<evidence type="ECO:0000256" key="3">
    <source>
        <dbReference type="ARBA" id="ARBA00014376"/>
    </source>
</evidence>
<gene>
    <name evidence="8" type="ORF">J2S13_000703</name>
</gene>
<dbReference type="PIRSF" id="PIRSF002889">
    <property type="entry name" value="Rod_FlgB"/>
    <property type="match status" value="1"/>
</dbReference>
<keyword evidence="4 6" id="KW-0975">Bacterial flagellum</keyword>
<proteinExistence type="inferred from homology"/>
<keyword evidence="8" id="KW-0969">Cilium</keyword>
<dbReference type="InterPro" id="IPR001444">
    <property type="entry name" value="Flag_bb_rod_N"/>
</dbReference>
<keyword evidence="9" id="KW-1185">Reference proteome</keyword>
<comment type="subcellular location">
    <subcellularLocation>
        <location evidence="1 6">Bacterial flagellum basal body</location>
    </subcellularLocation>
</comment>
<comment type="similarity">
    <text evidence="2 6">Belongs to the flagella basal body rod proteins family.</text>
</comment>
<evidence type="ECO:0000256" key="2">
    <source>
        <dbReference type="ARBA" id="ARBA00009677"/>
    </source>
</evidence>
<dbReference type="AlphaFoldDB" id="A0AAJ1WFT3"/>
<dbReference type="PANTHER" id="PTHR30435:SF12">
    <property type="entry name" value="FLAGELLAR BASAL BODY ROD PROTEIN FLGB"/>
    <property type="match status" value="1"/>
</dbReference>
<evidence type="ECO:0000256" key="4">
    <source>
        <dbReference type="ARBA" id="ARBA00023143"/>
    </source>
</evidence>
<dbReference type="RefSeq" id="WP_307256293.1">
    <property type="nucleotide sequence ID" value="NZ_JAUSUC010000005.1"/>
</dbReference>
<evidence type="ECO:0000256" key="6">
    <source>
        <dbReference type="PIRNR" id="PIRNR002889"/>
    </source>
</evidence>
<accession>A0AAJ1WFT3</accession>
<keyword evidence="8" id="KW-0966">Cell projection</keyword>